<organism evidence="3 4">
    <name type="scientific">Thioalkalivibrio sulfidiphilus (strain HL-EbGR7)</name>
    <dbReference type="NCBI Taxonomy" id="396588"/>
    <lineage>
        <taxon>Bacteria</taxon>
        <taxon>Pseudomonadati</taxon>
        <taxon>Pseudomonadota</taxon>
        <taxon>Gammaproteobacteria</taxon>
        <taxon>Chromatiales</taxon>
        <taxon>Ectothiorhodospiraceae</taxon>
        <taxon>Thioalkalivibrio</taxon>
    </lineage>
</organism>
<evidence type="ECO:0000313" key="3">
    <source>
        <dbReference type="EMBL" id="ACL71910.1"/>
    </source>
</evidence>
<feature type="compositionally biased region" description="Basic and acidic residues" evidence="1">
    <location>
        <begin position="139"/>
        <end position="158"/>
    </location>
</feature>
<proteinExistence type="predicted"/>
<reference evidence="3 4" key="1">
    <citation type="journal article" date="2011" name="Stand. Genomic Sci.">
        <title>Complete genome sequence of 'Thioalkalivibrio sulfidophilus' HL-EbGr7.</title>
        <authorList>
            <person name="Muyzer G."/>
            <person name="Sorokin D.Y."/>
            <person name="Mavromatis K."/>
            <person name="Lapidus A."/>
            <person name="Clum A."/>
            <person name="Ivanova N."/>
            <person name="Pati A."/>
            <person name="d'Haeseleer P."/>
            <person name="Woyke T."/>
            <person name="Kyrpides N.C."/>
        </authorList>
    </citation>
    <scope>NUCLEOTIDE SEQUENCE [LARGE SCALE GENOMIC DNA]</scope>
    <source>
        <strain evidence="3 4">HL-EbGR7</strain>
    </source>
</reference>
<name>B8GN49_THISH</name>
<dbReference type="HOGENOM" id="CLU_1387672_0_0_6"/>
<evidence type="ECO:0000256" key="1">
    <source>
        <dbReference type="SAM" id="MobiDB-lite"/>
    </source>
</evidence>
<keyword evidence="2" id="KW-0812">Transmembrane</keyword>
<feature type="transmembrane region" description="Helical" evidence="2">
    <location>
        <begin position="30"/>
        <end position="48"/>
    </location>
</feature>
<evidence type="ECO:0000313" key="4">
    <source>
        <dbReference type="Proteomes" id="UP000002383"/>
    </source>
</evidence>
<dbReference type="STRING" id="396588.Tgr7_0819"/>
<dbReference type="eggNOG" id="ENOG50344FM">
    <property type="taxonomic scope" value="Bacteria"/>
</dbReference>
<protein>
    <recommendedName>
        <fullName evidence="5">TM2 domain-containing protein</fullName>
    </recommendedName>
</protein>
<feature type="region of interest" description="Disordered" evidence="1">
    <location>
        <begin position="139"/>
        <end position="184"/>
    </location>
</feature>
<gene>
    <name evidence="3" type="ordered locus">Tgr7_0819</name>
</gene>
<evidence type="ECO:0008006" key="5">
    <source>
        <dbReference type="Google" id="ProtNLM"/>
    </source>
</evidence>
<dbReference type="EMBL" id="CP001339">
    <property type="protein sequence ID" value="ACL71910.1"/>
    <property type="molecule type" value="Genomic_DNA"/>
</dbReference>
<sequence length="184" mass="20905">MSEAWKKLDLEGAGLQRLNMTLAQEMKRRPMAYGLLVLFPLGLHRFYLAERRGGFVYPGLSLLGLVLALTLAPVWILAGLVPALLFAAFDLVWIDRRVTAYNKALRMQHFLKPGTRPPQGFRGRYTDDDAGLDEYVRIKESERAGHQPVGKDADETGRKHIPSFNEQEAMLRELTRTNKGRKNK</sequence>
<keyword evidence="4" id="KW-1185">Reference proteome</keyword>
<dbReference type="AlphaFoldDB" id="B8GN49"/>
<dbReference type="OrthoDB" id="8560624at2"/>
<accession>B8GN49</accession>
<dbReference type="KEGG" id="tgr:Tgr7_0819"/>
<dbReference type="Proteomes" id="UP000002383">
    <property type="component" value="Chromosome"/>
</dbReference>
<dbReference type="RefSeq" id="WP_012637398.1">
    <property type="nucleotide sequence ID" value="NC_011901.1"/>
</dbReference>
<keyword evidence="2" id="KW-0472">Membrane</keyword>
<feature type="transmembrane region" description="Helical" evidence="2">
    <location>
        <begin position="60"/>
        <end position="93"/>
    </location>
</feature>
<evidence type="ECO:0000256" key="2">
    <source>
        <dbReference type="SAM" id="Phobius"/>
    </source>
</evidence>
<keyword evidence="2" id="KW-1133">Transmembrane helix</keyword>